<evidence type="ECO:0000259" key="9">
    <source>
        <dbReference type="PROSITE" id="PS50600"/>
    </source>
</evidence>
<feature type="domain" description="PHD-type" evidence="8">
    <location>
        <begin position="156"/>
        <end position="213"/>
    </location>
</feature>
<keyword evidence="2" id="KW-0645">Protease</keyword>
<dbReference type="GO" id="GO:0006508">
    <property type="term" value="P:proteolysis"/>
    <property type="evidence" value="ECO:0007669"/>
    <property type="project" value="UniProtKB-KW"/>
</dbReference>
<dbReference type="SMART" id="SM00249">
    <property type="entry name" value="PHD"/>
    <property type="match status" value="1"/>
</dbReference>
<keyword evidence="11" id="KW-1185">Reference proteome</keyword>
<evidence type="ECO:0000256" key="4">
    <source>
        <dbReference type="ARBA" id="ARBA00022771"/>
    </source>
</evidence>
<evidence type="ECO:0000259" key="8">
    <source>
        <dbReference type="PROSITE" id="PS50016"/>
    </source>
</evidence>
<dbReference type="SUPFAM" id="SSF54001">
    <property type="entry name" value="Cysteine proteinases"/>
    <property type="match status" value="1"/>
</dbReference>
<dbReference type="InterPro" id="IPR019786">
    <property type="entry name" value="Zinc_finger_PHD-type_CS"/>
</dbReference>
<keyword evidence="5" id="KW-0378">Hydrolase</keyword>
<evidence type="ECO:0000313" key="11">
    <source>
        <dbReference type="Proteomes" id="UP001497482"/>
    </source>
</evidence>
<feature type="domain" description="Ubiquitin-like protease family profile" evidence="9">
    <location>
        <begin position="1"/>
        <end position="117"/>
    </location>
</feature>
<dbReference type="InterPro" id="IPR003653">
    <property type="entry name" value="Peptidase_C48_C"/>
</dbReference>
<keyword evidence="4 7" id="KW-0863">Zinc-finger</keyword>
<dbReference type="Pfam" id="PF02902">
    <property type="entry name" value="Peptidase_C48"/>
    <property type="match status" value="1"/>
</dbReference>
<organism evidence="10 11">
    <name type="scientific">Knipowitschia caucasica</name>
    <name type="common">Caucasian dwarf goby</name>
    <name type="synonym">Pomatoschistus caucasicus</name>
    <dbReference type="NCBI Taxonomy" id="637954"/>
    <lineage>
        <taxon>Eukaryota</taxon>
        <taxon>Metazoa</taxon>
        <taxon>Chordata</taxon>
        <taxon>Craniata</taxon>
        <taxon>Vertebrata</taxon>
        <taxon>Euteleostomi</taxon>
        <taxon>Actinopterygii</taxon>
        <taxon>Neopterygii</taxon>
        <taxon>Teleostei</taxon>
        <taxon>Neoteleostei</taxon>
        <taxon>Acanthomorphata</taxon>
        <taxon>Gobiaria</taxon>
        <taxon>Gobiiformes</taxon>
        <taxon>Gobioidei</taxon>
        <taxon>Gobiidae</taxon>
        <taxon>Gobiinae</taxon>
        <taxon>Knipowitschia</taxon>
    </lineage>
</organism>
<protein>
    <recommendedName>
        <fullName evidence="12">PHD-type domain-containing protein</fullName>
    </recommendedName>
</protein>
<dbReference type="EMBL" id="OZ035823">
    <property type="protein sequence ID" value="CAL1570033.1"/>
    <property type="molecule type" value="Genomic_DNA"/>
</dbReference>
<evidence type="ECO:0000256" key="2">
    <source>
        <dbReference type="ARBA" id="ARBA00022670"/>
    </source>
</evidence>
<dbReference type="PROSITE" id="PS50600">
    <property type="entry name" value="ULP_PROTEASE"/>
    <property type="match status" value="1"/>
</dbReference>
<evidence type="ECO:0000256" key="3">
    <source>
        <dbReference type="ARBA" id="ARBA00022723"/>
    </source>
</evidence>
<comment type="similarity">
    <text evidence="1">Belongs to the peptidase C48 family.</text>
</comment>
<dbReference type="PROSITE" id="PS01359">
    <property type="entry name" value="ZF_PHD_1"/>
    <property type="match status" value="1"/>
</dbReference>
<dbReference type="InterPro" id="IPR011011">
    <property type="entry name" value="Znf_FYVE_PHD"/>
</dbReference>
<dbReference type="AlphaFoldDB" id="A0AAV2IZH2"/>
<evidence type="ECO:0008006" key="12">
    <source>
        <dbReference type="Google" id="ProtNLM"/>
    </source>
</evidence>
<dbReference type="GO" id="GO:0008270">
    <property type="term" value="F:zinc ion binding"/>
    <property type="evidence" value="ECO:0007669"/>
    <property type="project" value="UniProtKB-KW"/>
</dbReference>
<dbReference type="Gene3D" id="3.40.395.10">
    <property type="entry name" value="Adenoviral Proteinase, Chain A"/>
    <property type="match status" value="1"/>
</dbReference>
<evidence type="ECO:0000256" key="1">
    <source>
        <dbReference type="ARBA" id="ARBA00005234"/>
    </source>
</evidence>
<evidence type="ECO:0000313" key="10">
    <source>
        <dbReference type="EMBL" id="CAL1570033.1"/>
    </source>
</evidence>
<dbReference type="InterPro" id="IPR001965">
    <property type="entry name" value="Znf_PHD"/>
</dbReference>
<name>A0AAV2IZH2_KNICA</name>
<keyword evidence="3" id="KW-0479">Metal-binding</keyword>
<sequence>MLFGQNSQVQRNLLSKVKFASYDCLLSAVHVNNNHWNLLFVHAAEKKVYLIDPFKNAPEMEASEKAADKFKEYLNMRRQHQHSDWANINWEGGVLKHPCQQDGNSCGVVVAMMAKEIIHYFPEIPEFSFSTTRAHMIKGRRLLAFDLLQGSVFQNDSWCVMCASKKTPISACKVEWIQCDTCDRWYHADCIGLSTKDVKKAAGEVEWKCLVCK</sequence>
<dbReference type="InterPro" id="IPR038765">
    <property type="entry name" value="Papain-like_cys_pep_sf"/>
</dbReference>
<keyword evidence="6" id="KW-0862">Zinc</keyword>
<dbReference type="InterPro" id="IPR019787">
    <property type="entry name" value="Znf_PHD-finger"/>
</dbReference>
<dbReference type="SUPFAM" id="SSF57903">
    <property type="entry name" value="FYVE/PHD zinc finger"/>
    <property type="match status" value="1"/>
</dbReference>
<dbReference type="Proteomes" id="UP001497482">
    <property type="component" value="Chromosome 1"/>
</dbReference>
<dbReference type="PROSITE" id="PS50016">
    <property type="entry name" value="ZF_PHD_2"/>
    <property type="match status" value="1"/>
</dbReference>
<evidence type="ECO:0000256" key="7">
    <source>
        <dbReference type="PROSITE-ProRule" id="PRU00146"/>
    </source>
</evidence>
<evidence type="ECO:0000256" key="5">
    <source>
        <dbReference type="ARBA" id="ARBA00022801"/>
    </source>
</evidence>
<gene>
    <name evidence="10" type="ORF">KC01_LOCUS2382</name>
</gene>
<dbReference type="InterPro" id="IPR013083">
    <property type="entry name" value="Znf_RING/FYVE/PHD"/>
</dbReference>
<proteinExistence type="inferred from homology"/>
<evidence type="ECO:0000256" key="6">
    <source>
        <dbReference type="ARBA" id="ARBA00022833"/>
    </source>
</evidence>
<accession>A0AAV2IZH2</accession>
<reference evidence="10 11" key="1">
    <citation type="submission" date="2024-04" db="EMBL/GenBank/DDBJ databases">
        <authorList>
            <person name="Waldvogel A.-M."/>
            <person name="Schoenle A."/>
        </authorList>
    </citation>
    <scope>NUCLEOTIDE SEQUENCE [LARGE SCALE GENOMIC DNA]</scope>
</reference>
<dbReference type="Pfam" id="PF00628">
    <property type="entry name" value="PHD"/>
    <property type="match status" value="1"/>
</dbReference>
<dbReference type="GO" id="GO:0008234">
    <property type="term" value="F:cysteine-type peptidase activity"/>
    <property type="evidence" value="ECO:0007669"/>
    <property type="project" value="InterPro"/>
</dbReference>
<dbReference type="Gene3D" id="3.30.40.10">
    <property type="entry name" value="Zinc/RING finger domain, C3HC4 (zinc finger)"/>
    <property type="match status" value="1"/>
</dbReference>